<organism evidence="4 5">
    <name type="scientific">Piloderma croceum (strain F 1598)</name>
    <dbReference type="NCBI Taxonomy" id="765440"/>
    <lineage>
        <taxon>Eukaryota</taxon>
        <taxon>Fungi</taxon>
        <taxon>Dikarya</taxon>
        <taxon>Basidiomycota</taxon>
        <taxon>Agaricomycotina</taxon>
        <taxon>Agaricomycetes</taxon>
        <taxon>Agaricomycetidae</taxon>
        <taxon>Atheliales</taxon>
        <taxon>Atheliaceae</taxon>
        <taxon>Piloderma</taxon>
    </lineage>
</organism>
<feature type="chain" id="PRO_5002172768" description="Protein CPL1-like domain-containing protein" evidence="2">
    <location>
        <begin position="24"/>
        <end position="273"/>
    </location>
</feature>
<dbReference type="InParanoid" id="A0A0C3BNV7"/>
<feature type="signal peptide" evidence="2">
    <location>
        <begin position="1"/>
        <end position="23"/>
    </location>
</feature>
<evidence type="ECO:0000313" key="4">
    <source>
        <dbReference type="EMBL" id="KIM88148.1"/>
    </source>
</evidence>
<dbReference type="OrthoDB" id="439917at2759"/>
<gene>
    <name evidence="4" type="ORF">PILCRDRAFT_249027</name>
</gene>
<sequence>MYSFTLSVTSVVSLFTFAVDAWANKEDNCTSFDRFDITSALNTALNIHIPGHFDNLSQCLCVSDIPKFTGTNAAAKAAVSLSNEHQAIGAITTLIDESKGCKQCRYPDNSQPACSKDNPCAFTCVNGFVLQGDHCVCPHPRRVCQGNCTWSDCPSRPSKSGRPSGVPSGVTHPSKRNVEEQFRFRSLCPAGKEPCGGFMGPDSYECIDITTTLDSCGGCVFPPFSQSSSGKDCSTIPGVASVRCHQSMCMVKTCMTGWNVSEDGHSCIPSKRH</sequence>
<keyword evidence="5" id="KW-1185">Reference proteome</keyword>
<evidence type="ECO:0000256" key="2">
    <source>
        <dbReference type="SAM" id="SignalP"/>
    </source>
</evidence>
<evidence type="ECO:0000256" key="1">
    <source>
        <dbReference type="SAM" id="MobiDB-lite"/>
    </source>
</evidence>
<name>A0A0C3BNV7_PILCF</name>
<dbReference type="PANTHER" id="PTHR35192:SF2">
    <property type="entry name" value="APPLE DOMAIN-CONTAINING PROTEIN"/>
    <property type="match status" value="1"/>
</dbReference>
<dbReference type="InterPro" id="IPR048661">
    <property type="entry name" value="CPL1-like"/>
</dbReference>
<proteinExistence type="predicted"/>
<dbReference type="PANTHER" id="PTHR35192">
    <property type="entry name" value="PROTEIN, PUTATIVE-RELATED"/>
    <property type="match status" value="1"/>
</dbReference>
<protein>
    <recommendedName>
        <fullName evidence="3">Protein CPL1-like domain-containing protein</fullName>
    </recommendedName>
</protein>
<dbReference type="Proteomes" id="UP000054166">
    <property type="component" value="Unassembled WGS sequence"/>
</dbReference>
<keyword evidence="2" id="KW-0732">Signal</keyword>
<reference evidence="4 5" key="1">
    <citation type="submission" date="2014-04" db="EMBL/GenBank/DDBJ databases">
        <authorList>
            <consortium name="DOE Joint Genome Institute"/>
            <person name="Kuo A."/>
            <person name="Tarkka M."/>
            <person name="Buscot F."/>
            <person name="Kohler A."/>
            <person name="Nagy L.G."/>
            <person name="Floudas D."/>
            <person name="Copeland A."/>
            <person name="Barry K.W."/>
            <person name="Cichocki N."/>
            <person name="Veneault-Fourrey C."/>
            <person name="LaButti K."/>
            <person name="Lindquist E.A."/>
            <person name="Lipzen A."/>
            <person name="Lundell T."/>
            <person name="Morin E."/>
            <person name="Murat C."/>
            <person name="Sun H."/>
            <person name="Tunlid A."/>
            <person name="Henrissat B."/>
            <person name="Grigoriev I.V."/>
            <person name="Hibbett D.S."/>
            <person name="Martin F."/>
            <person name="Nordberg H.P."/>
            <person name="Cantor M.N."/>
            <person name="Hua S.X."/>
        </authorList>
    </citation>
    <scope>NUCLEOTIDE SEQUENCE [LARGE SCALE GENOMIC DNA]</scope>
    <source>
        <strain evidence="4 5">F 1598</strain>
    </source>
</reference>
<dbReference type="AlphaFoldDB" id="A0A0C3BNV7"/>
<dbReference type="Pfam" id="PF21671">
    <property type="entry name" value="CPL1-like"/>
    <property type="match status" value="1"/>
</dbReference>
<feature type="compositionally biased region" description="Low complexity" evidence="1">
    <location>
        <begin position="155"/>
        <end position="170"/>
    </location>
</feature>
<dbReference type="STRING" id="765440.A0A0C3BNV7"/>
<accession>A0A0C3BNV7</accession>
<dbReference type="InterPro" id="IPR038955">
    <property type="entry name" value="PriA/CPL1_fungi"/>
</dbReference>
<dbReference type="EMBL" id="KN832977">
    <property type="protein sequence ID" value="KIM88148.1"/>
    <property type="molecule type" value="Genomic_DNA"/>
</dbReference>
<evidence type="ECO:0000259" key="3">
    <source>
        <dbReference type="Pfam" id="PF21671"/>
    </source>
</evidence>
<dbReference type="HOGENOM" id="CLU_063728_0_0_1"/>
<reference evidence="5" key="2">
    <citation type="submission" date="2015-01" db="EMBL/GenBank/DDBJ databases">
        <title>Evolutionary Origins and Diversification of the Mycorrhizal Mutualists.</title>
        <authorList>
            <consortium name="DOE Joint Genome Institute"/>
            <consortium name="Mycorrhizal Genomics Consortium"/>
            <person name="Kohler A."/>
            <person name="Kuo A."/>
            <person name="Nagy L.G."/>
            <person name="Floudas D."/>
            <person name="Copeland A."/>
            <person name="Barry K.W."/>
            <person name="Cichocki N."/>
            <person name="Veneault-Fourrey C."/>
            <person name="LaButti K."/>
            <person name="Lindquist E.A."/>
            <person name="Lipzen A."/>
            <person name="Lundell T."/>
            <person name="Morin E."/>
            <person name="Murat C."/>
            <person name="Riley R."/>
            <person name="Ohm R."/>
            <person name="Sun H."/>
            <person name="Tunlid A."/>
            <person name="Henrissat B."/>
            <person name="Grigoriev I.V."/>
            <person name="Hibbett D.S."/>
            <person name="Martin F."/>
        </authorList>
    </citation>
    <scope>NUCLEOTIDE SEQUENCE [LARGE SCALE GENOMIC DNA]</scope>
    <source>
        <strain evidence="5">F 1598</strain>
    </source>
</reference>
<evidence type="ECO:0000313" key="5">
    <source>
        <dbReference type="Proteomes" id="UP000054166"/>
    </source>
</evidence>
<feature type="region of interest" description="Disordered" evidence="1">
    <location>
        <begin position="155"/>
        <end position="175"/>
    </location>
</feature>
<feature type="domain" description="Protein CPL1-like" evidence="3">
    <location>
        <begin position="204"/>
        <end position="268"/>
    </location>
</feature>